<evidence type="ECO:0000256" key="5">
    <source>
        <dbReference type="ARBA" id="ARBA00023244"/>
    </source>
</evidence>
<dbReference type="EC" id="2.1.1.107" evidence="1"/>
<evidence type="ECO:0000259" key="9">
    <source>
        <dbReference type="Pfam" id="PF00590"/>
    </source>
</evidence>
<dbReference type="Proteomes" id="UP000636505">
    <property type="component" value="Unassembled WGS sequence"/>
</dbReference>
<dbReference type="FunFam" id="3.30.950.10:FF:000001">
    <property type="entry name" value="Siroheme synthase"/>
    <property type="match status" value="1"/>
</dbReference>
<evidence type="ECO:0000256" key="8">
    <source>
        <dbReference type="RuleBase" id="RU003960"/>
    </source>
</evidence>
<evidence type="ECO:0000256" key="1">
    <source>
        <dbReference type="ARBA" id="ARBA00012162"/>
    </source>
</evidence>
<keyword evidence="3 8" id="KW-0808">Transferase</keyword>
<evidence type="ECO:0000313" key="11">
    <source>
        <dbReference type="Proteomes" id="UP000636505"/>
    </source>
</evidence>
<evidence type="ECO:0000256" key="6">
    <source>
        <dbReference type="ARBA" id="ARBA00023444"/>
    </source>
</evidence>
<dbReference type="CDD" id="cd11642">
    <property type="entry name" value="SUMT"/>
    <property type="match status" value="1"/>
</dbReference>
<evidence type="ECO:0000256" key="2">
    <source>
        <dbReference type="ARBA" id="ARBA00022603"/>
    </source>
</evidence>
<dbReference type="RefSeq" id="WP_193907648.1">
    <property type="nucleotide sequence ID" value="NZ_JADEXG010000027.1"/>
</dbReference>
<evidence type="ECO:0000256" key="3">
    <source>
        <dbReference type="ARBA" id="ARBA00022679"/>
    </source>
</evidence>
<dbReference type="NCBIfam" id="NF004790">
    <property type="entry name" value="PRK06136.1"/>
    <property type="match status" value="1"/>
</dbReference>
<dbReference type="InterPro" id="IPR050161">
    <property type="entry name" value="Siro_Cobalamin_biosynth"/>
</dbReference>
<protein>
    <recommendedName>
        <fullName evidence="1">uroporphyrinogen-III C-methyltransferase</fullName>
        <ecNumber evidence="1">2.1.1.107</ecNumber>
    </recommendedName>
</protein>
<name>A0A8J7AN85_9CYAN</name>
<dbReference type="InterPro" id="IPR003043">
    <property type="entry name" value="Uropor_MeTrfase_CS"/>
</dbReference>
<dbReference type="FunFam" id="3.40.1010.10:FF:000001">
    <property type="entry name" value="Siroheme synthase"/>
    <property type="match status" value="1"/>
</dbReference>
<dbReference type="PANTHER" id="PTHR45790">
    <property type="entry name" value="SIROHEME SYNTHASE-RELATED"/>
    <property type="match status" value="1"/>
</dbReference>
<keyword evidence="11" id="KW-1185">Reference proteome</keyword>
<dbReference type="GO" id="GO:0032259">
    <property type="term" value="P:methylation"/>
    <property type="evidence" value="ECO:0007669"/>
    <property type="project" value="UniProtKB-KW"/>
</dbReference>
<dbReference type="GO" id="GO:0004851">
    <property type="term" value="F:uroporphyrin-III C-methyltransferase activity"/>
    <property type="evidence" value="ECO:0007669"/>
    <property type="project" value="UniProtKB-EC"/>
</dbReference>
<dbReference type="EMBL" id="JADEXG010000027">
    <property type="protein sequence ID" value="MBE9078135.1"/>
    <property type="molecule type" value="Genomic_DNA"/>
</dbReference>
<dbReference type="PROSITE" id="PS00839">
    <property type="entry name" value="SUMT_1"/>
    <property type="match status" value="1"/>
</dbReference>
<comment type="pathway">
    <text evidence="6">Porphyrin-containing compound metabolism.</text>
</comment>
<dbReference type="Gene3D" id="3.30.950.10">
    <property type="entry name" value="Methyltransferase, Cobalt-precorrin-4 Transmethylase, Domain 2"/>
    <property type="match status" value="1"/>
</dbReference>
<dbReference type="Gene3D" id="3.40.1010.10">
    <property type="entry name" value="Cobalt-precorrin-4 Transmethylase, Domain 1"/>
    <property type="match status" value="1"/>
</dbReference>
<evidence type="ECO:0000313" key="10">
    <source>
        <dbReference type="EMBL" id="MBE9078135.1"/>
    </source>
</evidence>
<comment type="similarity">
    <text evidence="8">Belongs to the precorrin methyltransferase family.</text>
</comment>
<feature type="domain" description="Tetrapyrrole methylase" evidence="9">
    <location>
        <begin position="15"/>
        <end position="227"/>
    </location>
</feature>
<dbReference type="InterPro" id="IPR000878">
    <property type="entry name" value="4pyrrol_Mease"/>
</dbReference>
<dbReference type="AlphaFoldDB" id="A0A8J7AN85"/>
<comment type="function">
    <text evidence="7">Catalyzes the two successive C-2 and C-7 methylation reactions involved in the conversion of uroporphyrinogen III to precorrin-2 via the intermediate formation of precorrin-1. It is a step in the biosynthesis of both cobalamin (vitamin B12) and siroheme.</text>
</comment>
<evidence type="ECO:0000256" key="4">
    <source>
        <dbReference type="ARBA" id="ARBA00022691"/>
    </source>
</evidence>
<dbReference type="Pfam" id="PF00590">
    <property type="entry name" value="TP_methylase"/>
    <property type="match status" value="1"/>
</dbReference>
<dbReference type="InterPro" id="IPR035996">
    <property type="entry name" value="4pyrrol_Methylase_sf"/>
</dbReference>
<dbReference type="PANTHER" id="PTHR45790:SF3">
    <property type="entry name" value="S-ADENOSYL-L-METHIONINE-DEPENDENT UROPORPHYRINOGEN III METHYLTRANSFERASE, CHLOROPLASTIC"/>
    <property type="match status" value="1"/>
</dbReference>
<dbReference type="InterPro" id="IPR014777">
    <property type="entry name" value="4pyrrole_Mease_sub1"/>
</dbReference>
<proteinExistence type="inferred from homology"/>
<dbReference type="InterPro" id="IPR014776">
    <property type="entry name" value="4pyrrole_Mease_sub2"/>
</dbReference>
<accession>A0A8J7AN85</accession>
<dbReference type="NCBIfam" id="TIGR01469">
    <property type="entry name" value="cobA_cysG_Cterm"/>
    <property type="match status" value="1"/>
</dbReference>
<dbReference type="SUPFAM" id="SSF53790">
    <property type="entry name" value="Tetrapyrrole methylase"/>
    <property type="match status" value="1"/>
</dbReference>
<gene>
    <name evidence="10" type="primary">cobA</name>
    <name evidence="10" type="ORF">IQ241_12675</name>
</gene>
<organism evidence="10 11">
    <name type="scientific">Vasconcelosia minhoensis LEGE 07310</name>
    <dbReference type="NCBI Taxonomy" id="915328"/>
    <lineage>
        <taxon>Bacteria</taxon>
        <taxon>Bacillati</taxon>
        <taxon>Cyanobacteriota</taxon>
        <taxon>Cyanophyceae</taxon>
        <taxon>Nodosilineales</taxon>
        <taxon>Cymatolegaceae</taxon>
        <taxon>Vasconcelosia</taxon>
        <taxon>Vasconcelosia minhoensis</taxon>
    </lineage>
</organism>
<reference evidence="10" key="1">
    <citation type="submission" date="2020-10" db="EMBL/GenBank/DDBJ databases">
        <authorList>
            <person name="Castelo-Branco R."/>
            <person name="Eusebio N."/>
            <person name="Adriana R."/>
            <person name="Vieira A."/>
            <person name="Brugerolle De Fraissinette N."/>
            <person name="Rezende De Castro R."/>
            <person name="Schneider M.P."/>
            <person name="Vasconcelos V."/>
            <person name="Leao P.N."/>
        </authorList>
    </citation>
    <scope>NUCLEOTIDE SEQUENCE</scope>
    <source>
        <strain evidence="10">LEGE 07310</strain>
    </source>
</reference>
<sequence length="283" mass="29532">MLPSAQTDTDARYGKVYLVGAGPGDPGLLTLKAKAILEGADVVIHDALVSPPILAMVNPQAQVINAGKRRGQHSLLQAEITQLLFEQARDHAAVVRLKGGDPFVFGRGGEEMADLIKAGVDVEVIPGITAGIAAPAYAGIPVTHREFSSSVTFVTGHEGAGKYRPAVNWTAIAQGSETIVIYMGVHNLPNIVESLTAAGLSAQTPVALIRWGTRPEQETLVGCLETIVQQVAAAGFSAPAIAVVGQVVNLYPLLAPSSPLQVAHWANTYSTSNPPHPSAHPAK</sequence>
<comment type="caution">
    <text evidence="10">The sequence shown here is derived from an EMBL/GenBank/DDBJ whole genome shotgun (WGS) entry which is preliminary data.</text>
</comment>
<dbReference type="InterPro" id="IPR006366">
    <property type="entry name" value="CobA/CysG_C"/>
</dbReference>
<evidence type="ECO:0000256" key="7">
    <source>
        <dbReference type="ARBA" id="ARBA00054030"/>
    </source>
</evidence>
<dbReference type="GO" id="GO:0019354">
    <property type="term" value="P:siroheme biosynthetic process"/>
    <property type="evidence" value="ECO:0007669"/>
    <property type="project" value="InterPro"/>
</dbReference>
<keyword evidence="5" id="KW-0627">Porphyrin biosynthesis</keyword>
<dbReference type="PROSITE" id="PS00840">
    <property type="entry name" value="SUMT_2"/>
    <property type="match status" value="1"/>
</dbReference>
<keyword evidence="4" id="KW-0949">S-adenosyl-L-methionine</keyword>
<keyword evidence="2 8" id="KW-0489">Methyltransferase</keyword>